<name>A0A133P1P0_GARVA</name>
<accession>A0A133P1P0</accession>
<dbReference type="PATRIC" id="fig|2702.100.peg.282"/>
<comment type="caution">
    <text evidence="1">The sequence shown here is derived from an EMBL/GenBank/DDBJ whole genome shotgun (WGS) entry which is preliminary data.</text>
</comment>
<gene>
    <name evidence="1" type="ORF">HMPREF3208_00300</name>
</gene>
<evidence type="ECO:0000313" key="1">
    <source>
        <dbReference type="EMBL" id="KXA22442.1"/>
    </source>
</evidence>
<dbReference type="AlphaFoldDB" id="A0A133P1P0"/>
<dbReference type="Proteomes" id="UP000070687">
    <property type="component" value="Unassembled WGS sequence"/>
</dbReference>
<evidence type="ECO:0000313" key="2">
    <source>
        <dbReference type="Proteomes" id="UP000070687"/>
    </source>
</evidence>
<dbReference type="EMBL" id="LRQB01000010">
    <property type="protein sequence ID" value="KXA22442.1"/>
    <property type="molecule type" value="Genomic_DNA"/>
</dbReference>
<sequence length="46" mass="5307">MLYVLRATITVLNIRIHHIACKRLHNTCHAVLQTILTQYCGLYAQV</sequence>
<organism evidence="1 2">
    <name type="scientific">Gardnerella vaginalis</name>
    <dbReference type="NCBI Taxonomy" id="2702"/>
    <lineage>
        <taxon>Bacteria</taxon>
        <taxon>Bacillati</taxon>
        <taxon>Actinomycetota</taxon>
        <taxon>Actinomycetes</taxon>
        <taxon>Bifidobacteriales</taxon>
        <taxon>Bifidobacteriaceae</taxon>
        <taxon>Gardnerella</taxon>
    </lineage>
</organism>
<protein>
    <submittedName>
        <fullName evidence="1">Uncharacterized protein</fullName>
    </submittedName>
</protein>
<proteinExistence type="predicted"/>
<reference evidence="1 2" key="1">
    <citation type="submission" date="2016-01" db="EMBL/GenBank/DDBJ databases">
        <authorList>
            <person name="Oliw E.H."/>
        </authorList>
    </citation>
    <scope>NUCLEOTIDE SEQUENCE [LARGE SCALE GENOMIC DNA]</scope>
    <source>
        <strain evidence="1 2">PSS_7772B</strain>
    </source>
</reference>